<name>A0A4Q7YUH1_9BACT</name>
<accession>A0A4Q7YUH1</accession>
<keyword evidence="4" id="KW-1185">Reference proteome</keyword>
<dbReference type="InterPro" id="IPR011990">
    <property type="entry name" value="TPR-like_helical_dom_sf"/>
</dbReference>
<organism evidence="3 4">
    <name type="scientific">Edaphobacter modestus</name>
    <dbReference type="NCBI Taxonomy" id="388466"/>
    <lineage>
        <taxon>Bacteria</taxon>
        <taxon>Pseudomonadati</taxon>
        <taxon>Acidobacteriota</taxon>
        <taxon>Terriglobia</taxon>
        <taxon>Terriglobales</taxon>
        <taxon>Acidobacteriaceae</taxon>
        <taxon>Edaphobacter</taxon>
    </lineage>
</organism>
<dbReference type="Proteomes" id="UP000292958">
    <property type="component" value="Unassembled WGS sequence"/>
</dbReference>
<dbReference type="Gene3D" id="3.40.50.10610">
    <property type="entry name" value="ABC-type transport auxiliary lipoprotein component"/>
    <property type="match status" value="1"/>
</dbReference>
<dbReference type="AlphaFoldDB" id="A0A4Q7YUH1"/>
<dbReference type="InterPro" id="IPR019734">
    <property type="entry name" value="TPR_rpt"/>
</dbReference>
<evidence type="ECO:0000313" key="4">
    <source>
        <dbReference type="Proteomes" id="UP000292958"/>
    </source>
</evidence>
<dbReference type="EMBL" id="SHKW01000001">
    <property type="protein sequence ID" value="RZU40615.1"/>
    <property type="molecule type" value="Genomic_DNA"/>
</dbReference>
<keyword evidence="2" id="KW-0802">TPR repeat</keyword>
<dbReference type="SUPFAM" id="SSF48452">
    <property type="entry name" value="TPR-like"/>
    <property type="match status" value="2"/>
</dbReference>
<dbReference type="InterPro" id="IPR051012">
    <property type="entry name" value="CellSynth/LPSAsmb/PSIAsmb"/>
</dbReference>
<dbReference type="PANTHER" id="PTHR45586:SF1">
    <property type="entry name" value="LIPOPOLYSACCHARIDE ASSEMBLY PROTEIN B"/>
    <property type="match status" value="1"/>
</dbReference>
<evidence type="ECO:0000313" key="3">
    <source>
        <dbReference type="EMBL" id="RZU40615.1"/>
    </source>
</evidence>
<comment type="caution">
    <text evidence="3">The sequence shown here is derived from an EMBL/GenBank/DDBJ whole genome shotgun (WGS) entry which is preliminary data.</text>
</comment>
<evidence type="ECO:0000256" key="2">
    <source>
        <dbReference type="ARBA" id="ARBA00022803"/>
    </source>
</evidence>
<dbReference type="Gene3D" id="1.25.40.10">
    <property type="entry name" value="Tetratricopeptide repeat domain"/>
    <property type="match status" value="3"/>
</dbReference>
<dbReference type="Pfam" id="PF13432">
    <property type="entry name" value="TPR_16"/>
    <property type="match status" value="2"/>
</dbReference>
<evidence type="ECO:0000256" key="1">
    <source>
        <dbReference type="ARBA" id="ARBA00022737"/>
    </source>
</evidence>
<gene>
    <name evidence="3" type="ORF">BDD14_2085</name>
</gene>
<sequence>MQPQQVRDRWRHIHVVELRDLAFFRDSGSRGNKDRLHPRLRIRITMRSHFFGLCDNLRGSIVRKGKTVGCVDQQIGSLIGIRWRRQSLFRRLSRSQNRPYPRLPEKRGLQGLCRFRRCVSLVNQCEASLGNTERRAVSRGALQSRPPKQSAPVHMLEHALLTMVRDNEKRCSIEVASLPHAFDDVFHAVVQKRNRVPSRIISESCLVFDSIQCKQVNSQYKSGKATRRAALPGKAMDVTLYTQPVRRFPSIRSAFRGYRLLFAFFLLVLSAPAGYSQGPDSSTPAGRVILVLPFENRSGQADLGWIGDSFPDTLNQRLSSASFLTISRDDRQYALDHLGFPADFRPTRATTIRIAQTLDANYVVIGSYNVANGRISVQAQVLEVKELRMSPPIEDSNDLQRLFDVQNTIAWKLARSIDPHFSVAQQTFLAASGQIKLSSFENYIRGIGATAPEERIRRLQLAVKESPGYTAALLALGKTQYTERDYDHAAATLGQISSNDRSSLEANFYLGLARFNSGRYSEAEKAFAFVASRLPLPEVINNQAVALSRQGHNATALFQRAVAADPKDADYHYNLAVALFRAGDAPGAQREVDLTLKLRPADPDASSLKAHIAHGGPPPSTQNVTTLKTAVSAPSPAFEPLERIRRTYSEASFRQAAFQIDQMRAIRMAALPPDEQATQYVQLGRDYLAQGLIPEAEGEFQSALAASQHSASARAGLAEVREQSGDLTAARDEAQLSLRLSPNAPAYLVLARLELNGNQTAASAADVSRALKLEPTNTAALGMKQALAARGQSLP</sequence>
<keyword evidence="1" id="KW-0677">Repeat</keyword>
<reference evidence="3 4" key="1">
    <citation type="submission" date="2019-02" db="EMBL/GenBank/DDBJ databases">
        <title>Genomic Encyclopedia of Archaeal and Bacterial Type Strains, Phase II (KMG-II): from individual species to whole genera.</title>
        <authorList>
            <person name="Goeker M."/>
        </authorList>
    </citation>
    <scope>NUCLEOTIDE SEQUENCE [LARGE SCALE GENOMIC DNA]</scope>
    <source>
        <strain evidence="3 4">DSM 18101</strain>
    </source>
</reference>
<dbReference type="Pfam" id="PF14559">
    <property type="entry name" value="TPR_19"/>
    <property type="match status" value="1"/>
</dbReference>
<proteinExistence type="predicted"/>
<protein>
    <submittedName>
        <fullName evidence="3">TolB-like protein</fullName>
    </submittedName>
</protein>
<dbReference type="SMART" id="SM00028">
    <property type="entry name" value="TPR"/>
    <property type="match status" value="5"/>
</dbReference>
<dbReference type="PANTHER" id="PTHR45586">
    <property type="entry name" value="TPR REPEAT-CONTAINING PROTEIN PA4667"/>
    <property type="match status" value="1"/>
</dbReference>